<keyword evidence="10" id="KW-1185">Reference proteome</keyword>
<dbReference type="GeneID" id="55968669"/>
<evidence type="ECO:0000256" key="4">
    <source>
        <dbReference type="ARBA" id="ARBA00022833"/>
    </source>
</evidence>
<name>A0A9P4YPX3_9HYPO</name>
<feature type="region of interest" description="Disordered" evidence="7">
    <location>
        <begin position="368"/>
        <end position="396"/>
    </location>
</feature>
<dbReference type="EMBL" id="JAANYQ010000014">
    <property type="protein sequence ID" value="KAF4120953.1"/>
    <property type="molecule type" value="Genomic_DNA"/>
</dbReference>
<dbReference type="SUPFAM" id="SSF57903">
    <property type="entry name" value="FYVE/PHD zinc finger"/>
    <property type="match status" value="1"/>
</dbReference>
<evidence type="ECO:0000256" key="1">
    <source>
        <dbReference type="ARBA" id="ARBA00007416"/>
    </source>
</evidence>
<evidence type="ECO:0000313" key="10">
    <source>
        <dbReference type="Proteomes" id="UP000749293"/>
    </source>
</evidence>
<comment type="caution">
    <text evidence="9">The sequence shown here is derived from an EMBL/GenBank/DDBJ whole genome shotgun (WGS) entry which is preliminary data.</text>
</comment>
<feature type="region of interest" description="Disordered" evidence="7">
    <location>
        <begin position="534"/>
        <end position="557"/>
    </location>
</feature>
<dbReference type="InterPro" id="IPR019786">
    <property type="entry name" value="Zinc_finger_PHD-type_CS"/>
</dbReference>
<accession>A0A9P4YPX3</accession>
<dbReference type="InterPro" id="IPR001965">
    <property type="entry name" value="Znf_PHD"/>
</dbReference>
<dbReference type="Gene3D" id="3.30.40.10">
    <property type="entry name" value="Zinc/RING finger domain, C3HC4 (zinc finger)"/>
    <property type="match status" value="1"/>
</dbReference>
<evidence type="ECO:0000256" key="7">
    <source>
        <dbReference type="SAM" id="MobiDB-lite"/>
    </source>
</evidence>
<dbReference type="Pfam" id="PF09733">
    <property type="entry name" value="VEFS-Box"/>
    <property type="match status" value="1"/>
</dbReference>
<evidence type="ECO:0000256" key="6">
    <source>
        <dbReference type="ARBA" id="ARBA00023163"/>
    </source>
</evidence>
<evidence type="ECO:0000256" key="5">
    <source>
        <dbReference type="ARBA" id="ARBA00023015"/>
    </source>
</evidence>
<dbReference type="CDD" id="cd15489">
    <property type="entry name" value="PHD_SF"/>
    <property type="match status" value="1"/>
</dbReference>
<gene>
    <name evidence="9" type="ORF">GMORB2_2439</name>
</gene>
<keyword evidence="5" id="KW-0805">Transcription regulation</keyword>
<evidence type="ECO:0000256" key="2">
    <source>
        <dbReference type="ARBA" id="ARBA00022723"/>
    </source>
</evidence>
<keyword evidence="4" id="KW-0862">Zinc</keyword>
<dbReference type="OrthoDB" id="166746at2759"/>
<protein>
    <submittedName>
        <fullName evidence="9">PHD protein</fullName>
    </submittedName>
</protein>
<dbReference type="PROSITE" id="PS01359">
    <property type="entry name" value="ZF_PHD_1"/>
    <property type="match status" value="1"/>
</dbReference>
<dbReference type="GO" id="GO:0008270">
    <property type="term" value="F:zinc ion binding"/>
    <property type="evidence" value="ECO:0007669"/>
    <property type="project" value="UniProtKB-KW"/>
</dbReference>
<keyword evidence="3" id="KW-0863">Zinc-finger</keyword>
<dbReference type="InterPro" id="IPR013083">
    <property type="entry name" value="Znf_RING/FYVE/PHD"/>
</dbReference>
<dbReference type="Proteomes" id="UP000749293">
    <property type="component" value="Unassembled WGS sequence"/>
</dbReference>
<sequence>MCRITISDVSFSRPKVLHCQSQSCVIVTFRNPADPHRVARVELPRPFYIPRESLMIKRPDDATYDFGDSYKVLVEIEPTDGIDWPPLNLEDLTGIPSLALASSTTQNWSFSSPFDRLFGRLKAPLSLVTASYMDESTYETDYELDVDLQWSSGTMESGTLEDDSKELVTEDSGVSVADGHWGEDVSAGDNHQTAAPYENQHGIDDINGGKRTPSRGPRTHKNHDGTNGDHTPSRGLRTRGGDKNYNLKTLSDMAHGKQRKPGKSGMPMNIDGGRVHYFLPPDEPVCVDGFRCLSHSDYDYKLETTVQGPRFHVSNREDSPDSPSKSFSFCYPQRSFNFETFVAGDQLLEPSHLDDIGHGSDLAHKANSANVAPSGKHTLKQSDKTRASTKTCPRKEATTIPPTRNIFYHPVSKQELKVGDEVPKPVVEKQWFHHKHHHNLDDVVDVTAAELEYIKEFDDVMREQDISAQLYFPRAWLRFVKEKASWLIEANYRMQELGMHESYLVATGLINIDHIQEAAGYIGQARARRDIMGTTSKVDGGQENKNGTSRRSPEPADKMIPVGKSASGCSVCGLPVLNGPRTLICSNKKCLAGRFHSQCVSRAPTTRAGKLSWQCSECRTTIDSARTTP</sequence>
<dbReference type="AlphaFoldDB" id="A0A9P4YPX3"/>
<dbReference type="SMART" id="SM00249">
    <property type="entry name" value="PHD"/>
    <property type="match status" value="1"/>
</dbReference>
<feature type="region of interest" description="Disordered" evidence="7">
    <location>
        <begin position="180"/>
        <end position="247"/>
    </location>
</feature>
<reference evidence="9" key="1">
    <citation type="submission" date="2020-03" db="EMBL/GenBank/DDBJ databases">
        <title>Site-based positive gene gene selection in Geosmithia morbida across the United States reveals a broad range of putative effectors and factors for local host and environmental adapation.</title>
        <authorList>
            <person name="Onufrak A."/>
            <person name="Murdoch R.W."/>
            <person name="Gazis R."/>
            <person name="Huff M."/>
            <person name="Staton M."/>
            <person name="Klingeman W."/>
            <person name="Hadziabdic D."/>
        </authorList>
    </citation>
    <scope>NUCLEOTIDE SEQUENCE</scope>
    <source>
        <strain evidence="9">1262</strain>
    </source>
</reference>
<proteinExistence type="inferred from homology"/>
<comment type="similarity">
    <text evidence="1">Belongs to the VEFS (VRN2-EMF2-FIS2-SU(Z)12) family.</text>
</comment>
<dbReference type="InterPro" id="IPR011011">
    <property type="entry name" value="Znf_FYVE_PHD"/>
</dbReference>
<keyword evidence="2" id="KW-0479">Metal-binding</keyword>
<dbReference type="CDD" id="cd21552">
    <property type="entry name" value="VEFS-box_ctSUZ12-like"/>
    <property type="match status" value="1"/>
</dbReference>
<feature type="compositionally biased region" description="Polar residues" evidence="7">
    <location>
        <begin position="534"/>
        <end position="550"/>
    </location>
</feature>
<feature type="domain" description="Zinc finger PHD-type" evidence="8">
    <location>
        <begin position="568"/>
        <end position="619"/>
    </location>
</feature>
<dbReference type="RefSeq" id="XP_035319605.1">
    <property type="nucleotide sequence ID" value="XM_035464419.1"/>
</dbReference>
<evidence type="ECO:0000259" key="8">
    <source>
        <dbReference type="SMART" id="SM00249"/>
    </source>
</evidence>
<evidence type="ECO:0000256" key="3">
    <source>
        <dbReference type="ARBA" id="ARBA00022771"/>
    </source>
</evidence>
<organism evidence="9 10">
    <name type="scientific">Geosmithia morbida</name>
    <dbReference type="NCBI Taxonomy" id="1094350"/>
    <lineage>
        <taxon>Eukaryota</taxon>
        <taxon>Fungi</taxon>
        <taxon>Dikarya</taxon>
        <taxon>Ascomycota</taxon>
        <taxon>Pezizomycotina</taxon>
        <taxon>Sordariomycetes</taxon>
        <taxon>Hypocreomycetidae</taxon>
        <taxon>Hypocreales</taxon>
        <taxon>Bionectriaceae</taxon>
        <taxon>Geosmithia</taxon>
    </lineage>
</organism>
<keyword evidence="6" id="KW-0804">Transcription</keyword>
<dbReference type="InterPro" id="IPR019135">
    <property type="entry name" value="Polycomb_protein_VEFS-Box"/>
</dbReference>
<evidence type="ECO:0000313" key="9">
    <source>
        <dbReference type="EMBL" id="KAF4120953.1"/>
    </source>
</evidence>